<dbReference type="EC" id="3.5.2.17" evidence="7"/>
<evidence type="ECO:0000256" key="7">
    <source>
        <dbReference type="RuleBase" id="RU361270"/>
    </source>
</evidence>
<dbReference type="InterPro" id="IPR036817">
    <property type="entry name" value="Transthyretin/HIU_hydrolase_sf"/>
</dbReference>
<comment type="function">
    <text evidence="2">Catalyzes the hydrolysis of 5-hydroxyisourate (HIU) to 2-oxo-4-hydroxy-4-carboxy-5-ureidoimidazoline (OHCU).</text>
</comment>
<dbReference type="InterPro" id="IPR023419">
    <property type="entry name" value="Transthyretin_CS"/>
</dbReference>
<keyword evidence="5 7" id="KW-0659">Purine metabolism</keyword>
<evidence type="ECO:0000256" key="4">
    <source>
        <dbReference type="ARBA" id="ARBA00011881"/>
    </source>
</evidence>
<evidence type="ECO:0000256" key="2">
    <source>
        <dbReference type="ARBA" id="ARBA00002704"/>
    </source>
</evidence>
<evidence type="ECO:0000313" key="9">
    <source>
        <dbReference type="EMBL" id="MDQ1149579.1"/>
    </source>
</evidence>
<proteinExistence type="inferred from homology"/>
<evidence type="ECO:0000256" key="5">
    <source>
        <dbReference type="ARBA" id="ARBA00022631"/>
    </source>
</evidence>
<dbReference type="Pfam" id="PF00576">
    <property type="entry name" value="Transthyretin"/>
    <property type="match status" value="1"/>
</dbReference>
<feature type="domain" description="Transthyretin/hydroxyisourate hydrolase" evidence="8">
    <location>
        <begin position="23"/>
        <end position="136"/>
    </location>
</feature>
<dbReference type="SMART" id="SM00095">
    <property type="entry name" value="TR_THY"/>
    <property type="match status" value="1"/>
</dbReference>
<dbReference type="PANTHER" id="PTHR10395">
    <property type="entry name" value="URICASE AND TRANSTHYRETIN-RELATED"/>
    <property type="match status" value="1"/>
</dbReference>
<dbReference type="PROSITE" id="PS00768">
    <property type="entry name" value="TRANSTHYRETIN_1"/>
    <property type="match status" value="1"/>
</dbReference>
<keyword evidence="6 7" id="KW-0378">Hydrolase</keyword>
<comment type="caution">
    <text evidence="9">The sequence shown here is derived from an EMBL/GenBank/DDBJ whole genome shotgun (WGS) entry which is preliminary data.</text>
</comment>
<dbReference type="RefSeq" id="WP_307185380.1">
    <property type="nucleotide sequence ID" value="NZ_JAUTBA010000001.1"/>
</dbReference>
<dbReference type="InterPro" id="IPR000895">
    <property type="entry name" value="Transthyretin/HIU_hydrolase"/>
</dbReference>
<dbReference type="NCBIfam" id="TIGR02962">
    <property type="entry name" value="hdxy_isourate"/>
    <property type="match status" value="1"/>
</dbReference>
<dbReference type="EMBL" id="JAUTBA010000001">
    <property type="protein sequence ID" value="MDQ1149579.1"/>
    <property type="molecule type" value="Genomic_DNA"/>
</dbReference>
<reference evidence="9 10" key="1">
    <citation type="submission" date="2023-07" db="EMBL/GenBank/DDBJ databases">
        <title>Functional and genomic diversity of the sorghum phyllosphere microbiome.</title>
        <authorList>
            <person name="Shade A."/>
        </authorList>
    </citation>
    <scope>NUCLEOTIDE SEQUENCE [LARGE SCALE GENOMIC DNA]</scope>
    <source>
        <strain evidence="9 10">SORGH_AS_0892</strain>
    </source>
</reference>
<evidence type="ECO:0000256" key="1">
    <source>
        <dbReference type="ARBA" id="ARBA00001043"/>
    </source>
</evidence>
<comment type="similarity">
    <text evidence="3 7">Belongs to the transthyretin family. 5-hydroxyisourate hydrolase subfamily.</text>
</comment>
<protein>
    <recommendedName>
        <fullName evidence="7">5-hydroxyisourate hydrolase</fullName>
        <shortName evidence="7">HIU hydrolase</shortName>
        <shortName evidence="7">HIUHase</shortName>
        <ecNumber evidence="7">3.5.2.17</ecNumber>
    </recommendedName>
</protein>
<accession>A0ABU0U3P1</accession>
<dbReference type="InterPro" id="IPR023416">
    <property type="entry name" value="Transthyretin/HIU_hydrolase_d"/>
</dbReference>
<keyword evidence="10" id="KW-1185">Reference proteome</keyword>
<evidence type="ECO:0000259" key="8">
    <source>
        <dbReference type="SMART" id="SM00095"/>
    </source>
</evidence>
<dbReference type="SUPFAM" id="SSF49472">
    <property type="entry name" value="Transthyretin (synonym: prealbumin)"/>
    <property type="match status" value="1"/>
</dbReference>
<comment type="subunit">
    <text evidence="4 7">Homotetramer.</text>
</comment>
<name>A0ABU0U3P1_9SPHI</name>
<comment type="catalytic activity">
    <reaction evidence="1 7">
        <text>5-hydroxyisourate + H2O = 5-hydroxy-2-oxo-4-ureido-2,5-dihydro-1H-imidazole-5-carboxylate + H(+)</text>
        <dbReference type="Rhea" id="RHEA:23736"/>
        <dbReference type="ChEBI" id="CHEBI:15377"/>
        <dbReference type="ChEBI" id="CHEBI:15378"/>
        <dbReference type="ChEBI" id="CHEBI:18072"/>
        <dbReference type="ChEBI" id="CHEBI:58639"/>
        <dbReference type="EC" id="3.5.2.17"/>
    </reaction>
</comment>
<dbReference type="PANTHER" id="PTHR10395:SF7">
    <property type="entry name" value="5-HYDROXYISOURATE HYDROLASE"/>
    <property type="match status" value="1"/>
</dbReference>
<dbReference type="PRINTS" id="PR00189">
    <property type="entry name" value="TRNSTHYRETIN"/>
</dbReference>
<sequence length="137" mass="15848">MNINNYFIMLFCMLFGFTAYGQNNKYQLSSHILDIAKGSPAPNVKVDLERLMPNKEWITIASEETDSNGRIGNFLVVGKGDNKGIYKLKFYTENYFISQKLETFYPFIEVIFEIKDDKHYHVPITVSPFGYSTYRGS</sequence>
<dbReference type="GO" id="GO:0033971">
    <property type="term" value="F:hydroxyisourate hydrolase activity"/>
    <property type="evidence" value="ECO:0007669"/>
    <property type="project" value="UniProtKB-EC"/>
</dbReference>
<dbReference type="InterPro" id="IPR014306">
    <property type="entry name" value="Hydroxyisourate_hydrolase"/>
</dbReference>
<dbReference type="PROSITE" id="PS00769">
    <property type="entry name" value="TRANSTHYRETIN_2"/>
    <property type="match status" value="1"/>
</dbReference>
<organism evidence="9 10">
    <name type="scientific">Sphingobacterium zeae</name>
    <dbReference type="NCBI Taxonomy" id="1776859"/>
    <lineage>
        <taxon>Bacteria</taxon>
        <taxon>Pseudomonadati</taxon>
        <taxon>Bacteroidota</taxon>
        <taxon>Sphingobacteriia</taxon>
        <taxon>Sphingobacteriales</taxon>
        <taxon>Sphingobacteriaceae</taxon>
        <taxon>Sphingobacterium</taxon>
    </lineage>
</organism>
<dbReference type="Gene3D" id="2.60.40.180">
    <property type="entry name" value="Transthyretin/hydroxyisourate hydrolase domain"/>
    <property type="match status" value="1"/>
</dbReference>
<dbReference type="CDD" id="cd05822">
    <property type="entry name" value="TLP_HIUase"/>
    <property type="match status" value="1"/>
</dbReference>
<evidence type="ECO:0000313" key="10">
    <source>
        <dbReference type="Proteomes" id="UP001244640"/>
    </source>
</evidence>
<gene>
    <name evidence="9" type="ORF">QE382_001563</name>
</gene>
<evidence type="ECO:0000256" key="6">
    <source>
        <dbReference type="ARBA" id="ARBA00022801"/>
    </source>
</evidence>
<evidence type="ECO:0000256" key="3">
    <source>
        <dbReference type="ARBA" id="ARBA00009850"/>
    </source>
</evidence>
<dbReference type="Proteomes" id="UP001244640">
    <property type="component" value="Unassembled WGS sequence"/>
</dbReference>
<dbReference type="InterPro" id="IPR023418">
    <property type="entry name" value="Thyroxine_BS"/>
</dbReference>